<dbReference type="AlphaFoldDB" id="A0AAN7NVE3"/>
<dbReference type="GO" id="GO:0003824">
    <property type="term" value="F:catalytic activity"/>
    <property type="evidence" value="ECO:0007669"/>
    <property type="project" value="InterPro"/>
</dbReference>
<dbReference type="Gene3D" id="3.60.10.10">
    <property type="entry name" value="Endonuclease/exonuclease/phosphatase"/>
    <property type="match status" value="1"/>
</dbReference>
<dbReference type="InterPro" id="IPR036691">
    <property type="entry name" value="Endo/exonu/phosph_ase_sf"/>
</dbReference>
<dbReference type="EMBL" id="JARPUR010000007">
    <property type="protein sequence ID" value="KAK4873205.1"/>
    <property type="molecule type" value="Genomic_DNA"/>
</dbReference>
<dbReference type="PANTHER" id="PTHR23227:SF85">
    <property type="entry name" value="CRANIOFACIAL DEVELOPMENT PROTEIN 2"/>
    <property type="match status" value="1"/>
</dbReference>
<name>A0AAN7NVE3_9COLE</name>
<dbReference type="InterPro" id="IPR005135">
    <property type="entry name" value="Endo/exonuclease/phosphatase"/>
</dbReference>
<dbReference type="PANTHER" id="PTHR23227">
    <property type="entry name" value="BUCENTAUR RELATED"/>
    <property type="match status" value="1"/>
</dbReference>
<evidence type="ECO:0000313" key="3">
    <source>
        <dbReference type="Proteomes" id="UP001353858"/>
    </source>
</evidence>
<accession>A0AAN7NVE3</accession>
<dbReference type="Proteomes" id="UP001353858">
    <property type="component" value="Unassembled WGS sequence"/>
</dbReference>
<sequence length="186" mass="21485">MMYFSGSDESDPYHRHGTAIIVDNTIKNCVISFTPLSNRVILLQLKTQIGKANIIQLYAPTADKDDNELESFYREVDTLLKQVKKHELCIVMGDMNAKIGKGRFEDVVGEYGLGERNDRGDRLLQFPQENELVITNTLFKLPERRLYTWKSPQDSGDHVIRNQIDYIMIKKRYRNSILAAKNISRC</sequence>
<evidence type="ECO:0000313" key="2">
    <source>
        <dbReference type="EMBL" id="KAK4873205.1"/>
    </source>
</evidence>
<dbReference type="Pfam" id="PF03372">
    <property type="entry name" value="Exo_endo_phos"/>
    <property type="match status" value="1"/>
</dbReference>
<feature type="domain" description="Endonuclease/exonuclease/phosphatase" evidence="1">
    <location>
        <begin position="10"/>
        <end position="171"/>
    </location>
</feature>
<reference evidence="3" key="1">
    <citation type="submission" date="2023-01" db="EMBL/GenBank/DDBJ databases">
        <title>Key to firefly adult light organ development and bioluminescence: homeobox transcription factors regulate luciferase expression and transportation to peroxisome.</title>
        <authorList>
            <person name="Fu X."/>
        </authorList>
    </citation>
    <scope>NUCLEOTIDE SEQUENCE [LARGE SCALE GENOMIC DNA]</scope>
</reference>
<organism evidence="2 3">
    <name type="scientific">Aquatica leii</name>
    <dbReference type="NCBI Taxonomy" id="1421715"/>
    <lineage>
        <taxon>Eukaryota</taxon>
        <taxon>Metazoa</taxon>
        <taxon>Ecdysozoa</taxon>
        <taxon>Arthropoda</taxon>
        <taxon>Hexapoda</taxon>
        <taxon>Insecta</taxon>
        <taxon>Pterygota</taxon>
        <taxon>Neoptera</taxon>
        <taxon>Endopterygota</taxon>
        <taxon>Coleoptera</taxon>
        <taxon>Polyphaga</taxon>
        <taxon>Elateriformia</taxon>
        <taxon>Elateroidea</taxon>
        <taxon>Lampyridae</taxon>
        <taxon>Luciolinae</taxon>
        <taxon>Aquatica</taxon>
    </lineage>
</organism>
<keyword evidence="3" id="KW-1185">Reference proteome</keyword>
<protein>
    <recommendedName>
        <fullName evidence="1">Endonuclease/exonuclease/phosphatase domain-containing protein</fullName>
    </recommendedName>
</protein>
<dbReference type="CDD" id="cd09076">
    <property type="entry name" value="L1-EN"/>
    <property type="match status" value="1"/>
</dbReference>
<comment type="caution">
    <text evidence="2">The sequence shown here is derived from an EMBL/GenBank/DDBJ whole genome shotgun (WGS) entry which is preliminary data.</text>
</comment>
<proteinExistence type="predicted"/>
<gene>
    <name evidence="2" type="ORF">RN001_015234</name>
</gene>
<dbReference type="InterPro" id="IPR027124">
    <property type="entry name" value="Swc5/CFDP1/2"/>
</dbReference>
<evidence type="ECO:0000259" key="1">
    <source>
        <dbReference type="Pfam" id="PF03372"/>
    </source>
</evidence>
<dbReference type="SUPFAM" id="SSF56219">
    <property type="entry name" value="DNase I-like"/>
    <property type="match status" value="1"/>
</dbReference>